<dbReference type="SMART" id="SM00382">
    <property type="entry name" value="AAA"/>
    <property type="match status" value="1"/>
</dbReference>
<feature type="domain" description="ABC transporter" evidence="3">
    <location>
        <begin position="187"/>
        <end position="410"/>
    </location>
</feature>
<dbReference type="Pfam" id="PF00005">
    <property type="entry name" value="ABC_tran"/>
    <property type="match status" value="1"/>
</dbReference>
<organism evidence="4 5">
    <name type="scientific">Aureicoccus marinus</name>
    <dbReference type="NCBI Taxonomy" id="754435"/>
    <lineage>
        <taxon>Bacteria</taxon>
        <taxon>Pseudomonadati</taxon>
        <taxon>Bacteroidota</taxon>
        <taxon>Flavobacteriia</taxon>
        <taxon>Flavobacteriales</taxon>
        <taxon>Flavobacteriaceae</taxon>
        <taxon>Aureicoccus</taxon>
    </lineage>
</organism>
<dbReference type="RefSeq" id="WP_105000153.1">
    <property type="nucleotide sequence ID" value="NZ_MQVX01000001.1"/>
</dbReference>
<dbReference type="SUPFAM" id="SSF52540">
    <property type="entry name" value="P-loop containing nucleoside triphosphate hydrolases"/>
    <property type="match status" value="2"/>
</dbReference>
<dbReference type="PROSITE" id="PS50893">
    <property type="entry name" value="ABC_TRANSPORTER_2"/>
    <property type="match status" value="1"/>
</dbReference>
<evidence type="ECO:0000256" key="2">
    <source>
        <dbReference type="ARBA" id="ARBA00022840"/>
    </source>
</evidence>
<dbReference type="Proteomes" id="UP000239366">
    <property type="component" value="Unassembled WGS sequence"/>
</dbReference>
<keyword evidence="1" id="KW-0547">Nucleotide-binding</keyword>
<comment type="caution">
    <text evidence="4">The sequence shown here is derived from an EMBL/GenBank/DDBJ whole genome shotgun (WGS) entry which is preliminary data.</text>
</comment>
<dbReference type="InterPro" id="IPR003439">
    <property type="entry name" value="ABC_transporter-like_ATP-bd"/>
</dbReference>
<dbReference type="GO" id="GO:0005524">
    <property type="term" value="F:ATP binding"/>
    <property type="evidence" value="ECO:0007669"/>
    <property type="project" value="UniProtKB-KW"/>
</dbReference>
<sequence length="412" mass="46926">MNQPKTLAIYPLGNPSEAELLDELKKTLQSAYPSLSSLGWSEFSERAIDRFLLNESRHGNSGLSQNKHFSHLSSGEKRRALFSQLIQEAPEVLLLVSPLESLDPANRAYFLEELHKLSSQCWIIQVLHRPDFLLPWTAEELDFDLRYRQLAPHQNKARSTEFANAIQAKGLPEFAEQKVPQQFDSLIEMKGLELHYGNRCILQDIHWRVKTHEFWELSGPNGSGKSSLISLITGDNPQGYGQPYSLFGRKRGSGESVWEIKSHIGYFTPVQLQGFGGYQNALEVLLSGYYDSVGLYQLPSDRQLRIARQWLDLLQIPLKNAFRNLSQGQQRLVMTARAFLKQPPLLILDEPTWGLDPEQVALFVELVNLMYKESDASLIYVSHHPEQGLKPTHRIQLIPHEEGSIANTYIVE</sequence>
<protein>
    <recommendedName>
        <fullName evidence="3">ABC transporter domain-containing protein</fullName>
    </recommendedName>
</protein>
<dbReference type="PANTHER" id="PTHR43158">
    <property type="entry name" value="SKFA PEPTIDE EXPORT ATP-BINDING PROTEIN SKFE"/>
    <property type="match status" value="1"/>
</dbReference>
<dbReference type="Gene3D" id="3.40.50.300">
    <property type="entry name" value="P-loop containing nucleotide triphosphate hydrolases"/>
    <property type="match status" value="2"/>
</dbReference>
<dbReference type="GO" id="GO:0016887">
    <property type="term" value="F:ATP hydrolysis activity"/>
    <property type="evidence" value="ECO:0007669"/>
    <property type="project" value="InterPro"/>
</dbReference>
<dbReference type="InterPro" id="IPR027417">
    <property type="entry name" value="P-loop_NTPase"/>
</dbReference>
<gene>
    <name evidence="4" type="ORF">BST99_01025</name>
</gene>
<evidence type="ECO:0000259" key="3">
    <source>
        <dbReference type="PROSITE" id="PS50893"/>
    </source>
</evidence>
<reference evidence="5" key="1">
    <citation type="submission" date="2016-11" db="EMBL/GenBank/DDBJ databases">
        <title>Trade-off between light-utilization and light-protection in marine flavobacteria.</title>
        <authorList>
            <person name="Kumagai Y."/>
            <person name="Yoshizawa S."/>
            <person name="Kogure K."/>
        </authorList>
    </citation>
    <scope>NUCLEOTIDE SEQUENCE [LARGE SCALE GENOMIC DNA]</scope>
    <source>
        <strain evidence="5">SG-18</strain>
    </source>
</reference>
<dbReference type="EMBL" id="MQVX01000001">
    <property type="protein sequence ID" value="PQJ14520.1"/>
    <property type="molecule type" value="Genomic_DNA"/>
</dbReference>
<dbReference type="InterPro" id="IPR003593">
    <property type="entry name" value="AAA+_ATPase"/>
</dbReference>
<evidence type="ECO:0000256" key="1">
    <source>
        <dbReference type="ARBA" id="ARBA00022741"/>
    </source>
</evidence>
<keyword evidence="2" id="KW-0067">ATP-binding</keyword>
<proteinExistence type="predicted"/>
<keyword evidence="5" id="KW-1185">Reference proteome</keyword>
<evidence type="ECO:0000313" key="4">
    <source>
        <dbReference type="EMBL" id="PQJ14520.1"/>
    </source>
</evidence>
<dbReference type="PANTHER" id="PTHR43158:SF2">
    <property type="entry name" value="SKFA PEPTIDE EXPORT ATP-BINDING PROTEIN SKFE"/>
    <property type="match status" value="1"/>
</dbReference>
<evidence type="ECO:0000313" key="5">
    <source>
        <dbReference type="Proteomes" id="UP000239366"/>
    </source>
</evidence>
<name>A0A2S7T3M6_9FLAO</name>
<dbReference type="AlphaFoldDB" id="A0A2S7T3M6"/>
<accession>A0A2S7T3M6</accession>
<dbReference type="OrthoDB" id="9789994at2"/>